<gene>
    <name evidence="1" type="ORF">METZ01_LOCUS118711</name>
</gene>
<reference evidence="1" key="1">
    <citation type="submission" date="2018-05" db="EMBL/GenBank/DDBJ databases">
        <authorList>
            <person name="Lanie J.A."/>
            <person name="Ng W.-L."/>
            <person name="Kazmierczak K.M."/>
            <person name="Andrzejewski T.M."/>
            <person name="Davidsen T.M."/>
            <person name="Wayne K.J."/>
            <person name="Tettelin H."/>
            <person name="Glass J.I."/>
            <person name="Rusch D."/>
            <person name="Podicherti R."/>
            <person name="Tsui H.-C.T."/>
            <person name="Winkler M.E."/>
        </authorList>
    </citation>
    <scope>NUCLEOTIDE SEQUENCE</scope>
</reference>
<sequence length="41" mass="4831">MIQLIQPFYCLLVGPLFQTHEIMVSNNKYEIDLNLEYANTL</sequence>
<dbReference type="AlphaFoldDB" id="A0A381XNP7"/>
<accession>A0A381XNP7</accession>
<evidence type="ECO:0000313" key="1">
    <source>
        <dbReference type="EMBL" id="SVA65857.1"/>
    </source>
</evidence>
<protein>
    <submittedName>
        <fullName evidence="1">Uncharacterized protein</fullName>
    </submittedName>
</protein>
<name>A0A381XNP7_9ZZZZ</name>
<dbReference type="EMBL" id="UINC01015679">
    <property type="protein sequence ID" value="SVA65857.1"/>
    <property type="molecule type" value="Genomic_DNA"/>
</dbReference>
<proteinExistence type="predicted"/>
<organism evidence="1">
    <name type="scientific">marine metagenome</name>
    <dbReference type="NCBI Taxonomy" id="408172"/>
    <lineage>
        <taxon>unclassified sequences</taxon>
        <taxon>metagenomes</taxon>
        <taxon>ecological metagenomes</taxon>
    </lineage>
</organism>